<dbReference type="PANTHER" id="PTHR11439">
    <property type="entry name" value="GAG-POL-RELATED RETROTRANSPOSON"/>
    <property type="match status" value="1"/>
</dbReference>
<reference evidence="1 2" key="1">
    <citation type="journal article" date="2012" name="Nat. Biotechnol.">
        <title>Draft genome sequence of pigeonpea (Cajanus cajan), an orphan legume crop of resource-poor farmers.</title>
        <authorList>
            <person name="Varshney R.K."/>
            <person name="Chen W."/>
            <person name="Li Y."/>
            <person name="Bharti A.K."/>
            <person name="Saxena R.K."/>
            <person name="Schlueter J.A."/>
            <person name="Donoghue M.T."/>
            <person name="Azam S."/>
            <person name="Fan G."/>
            <person name="Whaley A.M."/>
            <person name="Farmer A.D."/>
            <person name="Sheridan J."/>
            <person name="Iwata A."/>
            <person name="Tuteja R."/>
            <person name="Penmetsa R.V."/>
            <person name="Wu W."/>
            <person name="Upadhyaya H.D."/>
            <person name="Yang S.P."/>
            <person name="Shah T."/>
            <person name="Saxena K.B."/>
            <person name="Michael T."/>
            <person name="McCombie W.R."/>
            <person name="Yang B."/>
            <person name="Zhang G."/>
            <person name="Yang H."/>
            <person name="Wang J."/>
            <person name="Spillane C."/>
            <person name="Cook D.R."/>
            <person name="May G.D."/>
            <person name="Xu X."/>
            <person name="Jackson S.A."/>
        </authorList>
    </citation>
    <scope>NUCLEOTIDE SEQUENCE [LARGE SCALE GENOMIC DNA]</scope>
    <source>
        <strain evidence="2">cv. Asha</strain>
    </source>
</reference>
<feature type="non-terminal residue" evidence="1">
    <location>
        <position position="1"/>
    </location>
</feature>
<accession>A0A151U8M6</accession>
<protein>
    <recommendedName>
        <fullName evidence="3">Retrovirus-related Pol polyprotein from transposon TNT 1-94</fullName>
    </recommendedName>
</protein>
<sequence>GMNDCKSMSTPMHSFIGLTKDESGKPVDQMIYKDMIGSLIYLTTSRHDIMFNICLCVKFQSNSKKSHLKVVKCILRYFVCSTNLCLFYKKKNNFMLARFCYLDDVGDRIERKSTSGGCQFLENHFIS</sequence>
<dbReference type="PANTHER" id="PTHR11439:SF442">
    <property type="entry name" value="CYSTEINE-RICH RLK (RECEPTOR-LIKE PROTEIN KINASE) 8"/>
    <property type="match status" value="1"/>
</dbReference>
<dbReference type="Gramene" id="C.cajan_19277.t">
    <property type="protein sequence ID" value="C.cajan_19277.t.cds1"/>
    <property type="gene ID" value="C.cajan_19277"/>
</dbReference>
<evidence type="ECO:0008006" key="3">
    <source>
        <dbReference type="Google" id="ProtNLM"/>
    </source>
</evidence>
<organism evidence="1 2">
    <name type="scientific">Cajanus cajan</name>
    <name type="common">Pigeon pea</name>
    <name type="synonym">Cajanus indicus</name>
    <dbReference type="NCBI Taxonomy" id="3821"/>
    <lineage>
        <taxon>Eukaryota</taxon>
        <taxon>Viridiplantae</taxon>
        <taxon>Streptophyta</taxon>
        <taxon>Embryophyta</taxon>
        <taxon>Tracheophyta</taxon>
        <taxon>Spermatophyta</taxon>
        <taxon>Magnoliopsida</taxon>
        <taxon>eudicotyledons</taxon>
        <taxon>Gunneridae</taxon>
        <taxon>Pentapetalae</taxon>
        <taxon>rosids</taxon>
        <taxon>fabids</taxon>
        <taxon>Fabales</taxon>
        <taxon>Fabaceae</taxon>
        <taxon>Papilionoideae</taxon>
        <taxon>50 kb inversion clade</taxon>
        <taxon>NPAAA clade</taxon>
        <taxon>indigoferoid/millettioid clade</taxon>
        <taxon>Phaseoleae</taxon>
        <taxon>Cajanus</taxon>
    </lineage>
</organism>
<name>A0A151U8M6_CAJCA</name>
<keyword evidence="2" id="KW-1185">Reference proteome</keyword>
<evidence type="ECO:0000313" key="1">
    <source>
        <dbReference type="EMBL" id="KYP75643.1"/>
    </source>
</evidence>
<dbReference type="Proteomes" id="UP000075243">
    <property type="component" value="Chromosome 1"/>
</dbReference>
<gene>
    <name evidence="1" type="ORF">KK1_019834</name>
</gene>
<evidence type="ECO:0000313" key="2">
    <source>
        <dbReference type="Proteomes" id="UP000075243"/>
    </source>
</evidence>
<dbReference type="EMBL" id="CM003603">
    <property type="protein sequence ID" value="KYP75643.1"/>
    <property type="molecule type" value="Genomic_DNA"/>
</dbReference>
<dbReference type="AlphaFoldDB" id="A0A151U8M6"/>
<proteinExistence type="predicted"/>